<comment type="caution">
    <text evidence="4">The sequence shown here is derived from an EMBL/GenBank/DDBJ whole genome shotgun (WGS) entry which is preliminary data.</text>
</comment>
<evidence type="ECO:0000259" key="3">
    <source>
        <dbReference type="Pfam" id="PF00248"/>
    </source>
</evidence>
<dbReference type="Gene3D" id="3.20.20.100">
    <property type="entry name" value="NADP-dependent oxidoreductase domain"/>
    <property type="match status" value="1"/>
</dbReference>
<evidence type="ECO:0000313" key="4">
    <source>
        <dbReference type="EMBL" id="MDX3133207.1"/>
    </source>
</evidence>
<gene>
    <name evidence="4" type="ORF">PV367_26295</name>
</gene>
<dbReference type="InterPro" id="IPR036812">
    <property type="entry name" value="NAD(P)_OxRdtase_dom_sf"/>
</dbReference>
<evidence type="ECO:0000256" key="2">
    <source>
        <dbReference type="SAM" id="MobiDB-lite"/>
    </source>
</evidence>
<dbReference type="RefSeq" id="WP_319694704.1">
    <property type="nucleotide sequence ID" value="NZ_JARAWN010000191.1"/>
</dbReference>
<name>A0AAJ2PTE7_9ACTN</name>
<dbReference type="Pfam" id="PF00248">
    <property type="entry name" value="Aldo_ket_red"/>
    <property type="match status" value="1"/>
</dbReference>
<reference evidence="4" key="1">
    <citation type="journal article" date="2023" name="Microb. Genom.">
        <title>Mesoterricola silvestris gen. nov., sp. nov., Mesoterricola sediminis sp. nov., Geothrix oryzae sp. nov., Geothrix edaphica sp. nov., Geothrix rubra sp. nov., and Geothrix limicola sp. nov., six novel members of Acidobacteriota isolated from soils.</title>
        <authorList>
            <person name="Weisberg A.J."/>
            <person name="Pearce E."/>
            <person name="Kramer C.G."/>
            <person name="Chang J.H."/>
            <person name="Clarke C.R."/>
        </authorList>
    </citation>
    <scope>NUCLEOTIDE SEQUENCE</scope>
    <source>
        <strain evidence="4">ND06-05F</strain>
    </source>
</reference>
<evidence type="ECO:0000256" key="1">
    <source>
        <dbReference type="ARBA" id="ARBA00023002"/>
    </source>
</evidence>
<dbReference type="PANTHER" id="PTHR43364">
    <property type="entry name" value="NADH-SPECIFIC METHYLGLYOXAL REDUCTASE-RELATED"/>
    <property type="match status" value="1"/>
</dbReference>
<sequence length="349" mass="37563">MVMETNSHTDTDTHTHPHPHPHPYTRSLGRSGIQVSALGFGCWAIGGEWQAPDGQPLGWGKVDDEESVRAVHRALDLGVTFFDTADAYGTGHSERVLGRALGKRRADVVVATKWGNVFDEATRTLTGQDDTPAHARRALTASLDRLGTDHVDLYQLHLSDADPERAAELRDTCEEFVRDGLIRAYAWSTDDPDRAAVFAEGPHCAAVQHRLNILQDAPELLALCEKSNLASINRSPLAMGLLTGRHTPGRALEAGDIRSTPPAWLPGFTAGAGADPEWLGRVEALREILTSGGRTLAQGALAWIWARSPQTVPIPGFRSVAQAEENAGALAKGPLTADQVAGIDRILGR</sequence>
<dbReference type="InterPro" id="IPR023210">
    <property type="entry name" value="NADP_OxRdtase_dom"/>
</dbReference>
<dbReference type="AlphaFoldDB" id="A0AAJ2PTE7"/>
<feature type="domain" description="NADP-dependent oxidoreductase" evidence="3">
    <location>
        <begin position="38"/>
        <end position="346"/>
    </location>
</feature>
<evidence type="ECO:0000313" key="5">
    <source>
        <dbReference type="Proteomes" id="UP001273589"/>
    </source>
</evidence>
<dbReference type="CDD" id="cd19086">
    <property type="entry name" value="AKR_AKR11C1"/>
    <property type="match status" value="1"/>
</dbReference>
<dbReference type="PANTHER" id="PTHR43364:SF4">
    <property type="entry name" value="NAD(P)-LINKED OXIDOREDUCTASE SUPERFAMILY PROTEIN"/>
    <property type="match status" value="1"/>
</dbReference>
<accession>A0AAJ2PTE7</accession>
<proteinExistence type="predicted"/>
<dbReference type="Proteomes" id="UP001273589">
    <property type="component" value="Unassembled WGS sequence"/>
</dbReference>
<dbReference type="GO" id="GO:0016491">
    <property type="term" value="F:oxidoreductase activity"/>
    <property type="evidence" value="ECO:0007669"/>
    <property type="project" value="UniProtKB-KW"/>
</dbReference>
<feature type="region of interest" description="Disordered" evidence="2">
    <location>
        <begin position="1"/>
        <end position="28"/>
    </location>
</feature>
<dbReference type="SUPFAM" id="SSF51430">
    <property type="entry name" value="NAD(P)-linked oxidoreductase"/>
    <property type="match status" value="1"/>
</dbReference>
<dbReference type="InterPro" id="IPR050523">
    <property type="entry name" value="AKR_Detox_Biosynth"/>
</dbReference>
<protein>
    <submittedName>
        <fullName evidence="4">Aldo/keto reductase</fullName>
    </submittedName>
</protein>
<organism evidence="4 5">
    <name type="scientific">Streptomyces europaeiscabiei</name>
    <dbReference type="NCBI Taxonomy" id="146819"/>
    <lineage>
        <taxon>Bacteria</taxon>
        <taxon>Bacillati</taxon>
        <taxon>Actinomycetota</taxon>
        <taxon>Actinomycetes</taxon>
        <taxon>Kitasatosporales</taxon>
        <taxon>Streptomycetaceae</taxon>
        <taxon>Streptomyces</taxon>
    </lineage>
</organism>
<dbReference type="EMBL" id="JARAWN010000191">
    <property type="protein sequence ID" value="MDX3133207.1"/>
    <property type="molecule type" value="Genomic_DNA"/>
</dbReference>
<keyword evidence="1" id="KW-0560">Oxidoreductase</keyword>